<reference evidence="4" key="1">
    <citation type="submission" date="2016-10" db="EMBL/GenBank/DDBJ databases">
        <authorList>
            <person name="Varghese N."/>
            <person name="Submissions S."/>
        </authorList>
    </citation>
    <scope>NUCLEOTIDE SEQUENCE [LARGE SCALE GENOMIC DNA]</scope>
    <source>
        <strain evidence="4">DSM 44498</strain>
    </source>
</reference>
<evidence type="ECO:0000313" key="3">
    <source>
        <dbReference type="EMBL" id="SEC17224.1"/>
    </source>
</evidence>
<dbReference type="EMBL" id="FNSV01000005">
    <property type="protein sequence ID" value="SEC17224.1"/>
    <property type="molecule type" value="Genomic_DNA"/>
</dbReference>
<dbReference type="RefSeq" id="WP_083395914.1">
    <property type="nucleotide sequence ID" value="NZ_FNSV01000005.1"/>
</dbReference>
<dbReference type="OrthoDB" id="3637131at2"/>
<gene>
    <name evidence="3" type="ORF">SAMN04490239_3139</name>
</gene>
<dbReference type="InterPro" id="IPR038576">
    <property type="entry name" value="Methyltransf_Zn-bd_dom_put_sf"/>
</dbReference>
<evidence type="ECO:0000259" key="2">
    <source>
        <dbReference type="Pfam" id="PF08484"/>
    </source>
</evidence>
<dbReference type="Pfam" id="PF08421">
    <property type="entry name" value="Methyltransf_13"/>
    <property type="match status" value="1"/>
</dbReference>
<evidence type="ECO:0000259" key="1">
    <source>
        <dbReference type="Pfam" id="PF08421"/>
    </source>
</evidence>
<dbReference type="Gene3D" id="3.40.50.150">
    <property type="entry name" value="Vaccinia Virus protein VP39"/>
    <property type="match status" value="1"/>
</dbReference>
<keyword evidence="4" id="KW-1185">Reference proteome</keyword>
<dbReference type="AlphaFoldDB" id="A0A1H4QC72"/>
<accession>A0A1H4QC72</accession>
<evidence type="ECO:0000313" key="4">
    <source>
        <dbReference type="Proteomes" id="UP000183561"/>
    </source>
</evidence>
<dbReference type="Gene3D" id="3.40.50.720">
    <property type="entry name" value="NAD(P)-binding Rossmann-like Domain"/>
    <property type="match status" value="1"/>
</dbReference>
<dbReference type="Pfam" id="PF08484">
    <property type="entry name" value="Methyltransf_14"/>
    <property type="match status" value="1"/>
</dbReference>
<dbReference type="InterPro" id="IPR029063">
    <property type="entry name" value="SAM-dependent_MTases_sf"/>
</dbReference>
<feature type="domain" description="Methyltransferase putative zinc binding" evidence="1">
    <location>
        <begin position="3"/>
        <end position="57"/>
    </location>
</feature>
<dbReference type="InterPro" id="IPR013630">
    <property type="entry name" value="Methyltransf_Zn-bd_dom_put"/>
</dbReference>
<sequence>MICRGCAGSDTVRVLDLGCTPAADHFPPEWSAIDSCESAHPLAMELCRRCGLAQLAEDDTTPEEPHGVEPLALRKQAADAVRTVAVSGFLDGDTVLEFGSPHGGSWLGLLASRGFCPPPPGRRASVVLDCFGLMHEACQRSALRERVNATASDGVLLLQFHSLATIVTHRQWNALRHGHYAYYSLTALQRMLTDVGMSVSHAWEFDLYGGTVLIAARHGVRSDTSHTVRNILAAENALGVCEPRTLRTLQQAADGHAGALHTWLATMAGRGQRVYAYGAASRAVALLSRAGVDHRVLCAVADASPTKQGRRMPGTDVPIISPAQLLADDPDVVLLTIADLLPEVQSQLPGLTGKWVVDIADGDRPDADHALAHGGQQPGWNTLRTYPAV</sequence>
<dbReference type="SUPFAM" id="SSF53335">
    <property type="entry name" value="S-adenosyl-L-methionine-dependent methyltransferases"/>
    <property type="match status" value="1"/>
</dbReference>
<proteinExistence type="predicted"/>
<dbReference type="Proteomes" id="UP000183561">
    <property type="component" value="Unassembled WGS sequence"/>
</dbReference>
<name>A0A1H4QC72_9NOCA</name>
<feature type="domain" description="C-methyltransferase" evidence="2">
    <location>
        <begin position="207"/>
        <end position="357"/>
    </location>
</feature>
<dbReference type="InterPro" id="IPR013691">
    <property type="entry name" value="MeTrfase_14"/>
</dbReference>
<organism evidence="3 4">
    <name type="scientific">Rhodococcus koreensis</name>
    <dbReference type="NCBI Taxonomy" id="99653"/>
    <lineage>
        <taxon>Bacteria</taxon>
        <taxon>Bacillati</taxon>
        <taxon>Actinomycetota</taxon>
        <taxon>Actinomycetes</taxon>
        <taxon>Mycobacteriales</taxon>
        <taxon>Nocardiaceae</taxon>
        <taxon>Rhodococcus</taxon>
    </lineage>
</organism>
<dbReference type="Gene3D" id="6.20.50.110">
    <property type="entry name" value="Methyltransferase, zinc-binding domain"/>
    <property type="match status" value="1"/>
</dbReference>
<protein>
    <submittedName>
        <fullName evidence="3">Putative zinc binding domain-containing protein</fullName>
    </submittedName>
</protein>